<dbReference type="RefSeq" id="WP_131807572.1">
    <property type="nucleotide sequence ID" value="NZ_LGTW01000017.1"/>
</dbReference>
<sequence>MSDVPNDDSNENPSISEPVKVVKFAEEWWLARNNAGRCTAHRRNGNRCQKPAMEGQRVCGTHGGRAPHAKRAARRRLEEASQMLAKELLKMATDDDVSDAVKLNAIKDALDRGGLKAPTQVELEVGPPRPYEQILAGIAPMTRAESRARRGLTDSTPALPGGVSRNAPAPDGEIVDAEIVPDPHVERPDGAAEAPAWAEPGNVRPRRAQPGTGLMTLAEANEELARAERDYNMQNDQRR</sequence>
<feature type="compositionally biased region" description="Basic and acidic residues" evidence="1">
    <location>
        <begin position="181"/>
        <end position="190"/>
    </location>
</feature>
<accession>A0A132PHK3</accession>
<reference evidence="2 3" key="1">
    <citation type="submission" date="2015-07" db="EMBL/GenBank/DDBJ databases">
        <title>A draft genome sequence of Mycobacterium wolinskyi.</title>
        <authorList>
            <person name="de Man T.J."/>
            <person name="Perry K.A."/>
            <person name="Coulliette A.D."/>
            <person name="Jensen B."/>
            <person name="Toney N.C."/>
            <person name="Limbago B.M."/>
            <person name="Noble-Wang J."/>
        </authorList>
    </citation>
    <scope>NUCLEOTIDE SEQUENCE [LARGE SCALE GENOMIC DNA]</scope>
    <source>
        <strain evidence="2 3">CDC_01</strain>
    </source>
</reference>
<gene>
    <name evidence="2" type="ORF">AFM11_23300</name>
</gene>
<dbReference type="PATRIC" id="fig|59750.3.peg.2015"/>
<name>A0A132PHK3_9MYCO</name>
<feature type="compositionally biased region" description="Low complexity" evidence="1">
    <location>
        <begin position="191"/>
        <end position="201"/>
    </location>
</feature>
<proteinExistence type="predicted"/>
<keyword evidence="3" id="KW-1185">Reference proteome</keyword>
<evidence type="ECO:0000256" key="1">
    <source>
        <dbReference type="SAM" id="MobiDB-lite"/>
    </source>
</evidence>
<evidence type="ECO:0000313" key="2">
    <source>
        <dbReference type="EMBL" id="KWX21783.1"/>
    </source>
</evidence>
<comment type="caution">
    <text evidence="2">The sequence shown here is derived from an EMBL/GenBank/DDBJ whole genome shotgun (WGS) entry which is preliminary data.</text>
</comment>
<protein>
    <submittedName>
        <fullName evidence="2">Uncharacterized protein</fullName>
    </submittedName>
</protein>
<dbReference type="EMBL" id="LGTW01000017">
    <property type="protein sequence ID" value="KWX21783.1"/>
    <property type="molecule type" value="Genomic_DNA"/>
</dbReference>
<organism evidence="2 3">
    <name type="scientific">Mycolicibacterium wolinskyi</name>
    <dbReference type="NCBI Taxonomy" id="59750"/>
    <lineage>
        <taxon>Bacteria</taxon>
        <taxon>Bacillati</taxon>
        <taxon>Actinomycetota</taxon>
        <taxon>Actinomycetes</taxon>
        <taxon>Mycobacteriales</taxon>
        <taxon>Mycobacteriaceae</taxon>
        <taxon>Mycolicibacterium</taxon>
    </lineage>
</organism>
<evidence type="ECO:0000313" key="3">
    <source>
        <dbReference type="Proteomes" id="UP000070612"/>
    </source>
</evidence>
<dbReference type="AlphaFoldDB" id="A0A132PHK3"/>
<feature type="region of interest" description="Disordered" evidence="1">
    <location>
        <begin position="145"/>
        <end position="215"/>
    </location>
</feature>
<dbReference type="Proteomes" id="UP000070612">
    <property type="component" value="Unassembled WGS sequence"/>
</dbReference>